<dbReference type="Gene3D" id="3.40.50.1000">
    <property type="entry name" value="HAD superfamily/HAD-like"/>
    <property type="match status" value="1"/>
</dbReference>
<protein>
    <submittedName>
        <fullName evidence="3">Phosphoglycolate phosphatase</fullName>
    </submittedName>
</protein>
<dbReference type="Proteomes" id="UP000626244">
    <property type="component" value="Unassembled WGS sequence"/>
</dbReference>
<dbReference type="GO" id="GO:0016787">
    <property type="term" value="F:hydrolase activity"/>
    <property type="evidence" value="ECO:0007669"/>
    <property type="project" value="UniProtKB-KW"/>
</dbReference>
<dbReference type="InterPro" id="IPR023214">
    <property type="entry name" value="HAD_sf"/>
</dbReference>
<evidence type="ECO:0000313" key="3">
    <source>
        <dbReference type="EMBL" id="GGI15196.1"/>
    </source>
</evidence>
<dbReference type="InterPro" id="IPR050155">
    <property type="entry name" value="HAD-like_hydrolase_sf"/>
</dbReference>
<dbReference type="InterPro" id="IPR023198">
    <property type="entry name" value="PGP-like_dom2"/>
</dbReference>
<dbReference type="Pfam" id="PF13419">
    <property type="entry name" value="HAD_2"/>
    <property type="match status" value="1"/>
</dbReference>
<dbReference type="SFLD" id="SFLDG01129">
    <property type="entry name" value="C1.5:_HAD__Beta-PGM__Phosphata"/>
    <property type="match status" value="1"/>
</dbReference>
<dbReference type="AlphaFoldDB" id="A0A8J3F078"/>
<dbReference type="GO" id="GO:0004713">
    <property type="term" value="F:protein tyrosine kinase activity"/>
    <property type="evidence" value="ECO:0007669"/>
    <property type="project" value="TreeGrafter"/>
</dbReference>
<dbReference type="OrthoDB" id="9792518at2"/>
<comment type="caution">
    <text evidence="3">The sequence shown here is derived from an EMBL/GenBank/DDBJ whole genome shotgun (WGS) entry which is preliminary data.</text>
</comment>
<proteinExistence type="predicted"/>
<evidence type="ECO:0000256" key="1">
    <source>
        <dbReference type="ARBA" id="ARBA00022801"/>
    </source>
</evidence>
<dbReference type="SFLD" id="SFLDS00003">
    <property type="entry name" value="Haloacid_Dehalogenase"/>
    <property type="match status" value="1"/>
</dbReference>
<sequence length="223" mass="25582">MKNYEYILFDLDGTLTDPKEGIINSIKYALRKMGQQEIQELELLTFIGPPIQHSFSEVCGMNEEDVTRAVHFYREYFTENGMIENKVYSGIPQLLHELKETGKKLFVATSKPTVFAKEILKFFQLDHYFTEIVGSNLDGSRIDKKEIIEWIYQKYLQFSDGEVVMVGDRSHDIIGANLNGIESIGVTYGYGSKEELEEVKARYVVGTVEELRTILRLESTAKV</sequence>
<dbReference type="CDD" id="cd04302">
    <property type="entry name" value="HAD_5NT"/>
    <property type="match status" value="1"/>
</dbReference>
<keyword evidence="2" id="KW-0460">Magnesium</keyword>
<dbReference type="InterPro" id="IPR036412">
    <property type="entry name" value="HAD-like_sf"/>
</dbReference>
<dbReference type="RefSeq" id="WP_087999868.1">
    <property type="nucleotide sequence ID" value="NZ_BMHB01000001.1"/>
</dbReference>
<organism evidence="3 4">
    <name type="scientific">Gottfriedia solisilvae</name>
    <dbReference type="NCBI Taxonomy" id="1516104"/>
    <lineage>
        <taxon>Bacteria</taxon>
        <taxon>Bacillati</taxon>
        <taxon>Bacillota</taxon>
        <taxon>Bacilli</taxon>
        <taxon>Bacillales</taxon>
        <taxon>Bacillaceae</taxon>
        <taxon>Gottfriedia</taxon>
    </lineage>
</organism>
<dbReference type="FunFam" id="3.40.50.1000:FF:000022">
    <property type="entry name" value="Phosphoglycolate phosphatase"/>
    <property type="match status" value="1"/>
</dbReference>
<keyword evidence="4" id="KW-1185">Reference proteome</keyword>
<dbReference type="PANTHER" id="PTHR43434">
    <property type="entry name" value="PHOSPHOGLYCOLATE PHOSPHATASE"/>
    <property type="match status" value="1"/>
</dbReference>
<name>A0A8J3F078_9BACI</name>
<reference evidence="4" key="1">
    <citation type="journal article" date="2019" name="Int. J. Syst. Evol. Microbiol.">
        <title>The Global Catalogue of Microorganisms (GCM) 10K type strain sequencing project: providing services to taxonomists for standard genome sequencing and annotation.</title>
        <authorList>
            <consortium name="The Broad Institute Genomics Platform"/>
            <consortium name="The Broad Institute Genome Sequencing Center for Infectious Disease"/>
            <person name="Wu L."/>
            <person name="Ma J."/>
        </authorList>
    </citation>
    <scope>NUCLEOTIDE SEQUENCE [LARGE SCALE GENOMIC DNA]</scope>
    <source>
        <strain evidence="4">CGMCC 1.14993</strain>
    </source>
</reference>
<evidence type="ECO:0000313" key="4">
    <source>
        <dbReference type="Proteomes" id="UP000626244"/>
    </source>
</evidence>
<gene>
    <name evidence="3" type="primary">gph</name>
    <name evidence="3" type="ORF">GCM10007380_26760</name>
</gene>
<dbReference type="PANTHER" id="PTHR43434:SF20">
    <property type="entry name" value="5'-NUCLEOTIDASE"/>
    <property type="match status" value="1"/>
</dbReference>
<evidence type="ECO:0000256" key="2">
    <source>
        <dbReference type="ARBA" id="ARBA00022842"/>
    </source>
</evidence>
<dbReference type="Gene3D" id="1.10.150.240">
    <property type="entry name" value="Putative phosphatase, domain 2"/>
    <property type="match status" value="1"/>
</dbReference>
<dbReference type="SUPFAM" id="SSF56784">
    <property type="entry name" value="HAD-like"/>
    <property type="match status" value="1"/>
</dbReference>
<accession>A0A8J3F078</accession>
<dbReference type="InterPro" id="IPR041492">
    <property type="entry name" value="HAD_2"/>
</dbReference>
<dbReference type="EMBL" id="BMHB01000001">
    <property type="protein sequence ID" value="GGI15196.1"/>
    <property type="molecule type" value="Genomic_DNA"/>
</dbReference>
<dbReference type="GO" id="GO:0005829">
    <property type="term" value="C:cytosol"/>
    <property type="evidence" value="ECO:0007669"/>
    <property type="project" value="TreeGrafter"/>
</dbReference>
<keyword evidence="1" id="KW-0378">Hydrolase</keyword>